<protein>
    <submittedName>
        <fullName evidence="6">LCP family protein</fullName>
    </submittedName>
    <submittedName>
        <fullName evidence="7">LytTR family transcriptional regulator</fullName>
    </submittedName>
</protein>
<organism evidence="7 8">
    <name type="scientific">Saccharopolyspora thermophila</name>
    <dbReference type="NCBI Taxonomy" id="89367"/>
    <lineage>
        <taxon>Bacteria</taxon>
        <taxon>Bacillati</taxon>
        <taxon>Actinomycetota</taxon>
        <taxon>Actinomycetes</taxon>
        <taxon>Pseudonocardiales</taxon>
        <taxon>Pseudonocardiaceae</taxon>
        <taxon>Saccharopolyspora</taxon>
    </lineage>
</organism>
<evidence type="ECO:0000256" key="3">
    <source>
        <dbReference type="SAM" id="Phobius"/>
    </source>
</evidence>
<evidence type="ECO:0000256" key="2">
    <source>
        <dbReference type="SAM" id="MobiDB-lite"/>
    </source>
</evidence>
<reference evidence="7 8" key="1">
    <citation type="journal article" date="2014" name="Int. J. Syst. Evol. Microbiol.">
        <title>Complete genome sequence of Corynebacterium casei LMG S-19264T (=DSM 44701T), isolated from a smear-ripened cheese.</title>
        <authorList>
            <consortium name="US DOE Joint Genome Institute (JGI-PGF)"/>
            <person name="Walter F."/>
            <person name="Albersmeier A."/>
            <person name="Kalinowski J."/>
            <person name="Ruckert C."/>
        </authorList>
    </citation>
    <scope>NUCLEOTIDE SEQUENCE [LARGE SCALE GENOMIC DNA]</scope>
    <source>
        <strain evidence="7 8">CGMCC 4.7206</strain>
    </source>
</reference>
<accession>A0A917NBL0</accession>
<dbReference type="Gene3D" id="3.40.630.190">
    <property type="entry name" value="LCP protein"/>
    <property type="match status" value="1"/>
</dbReference>
<dbReference type="Proteomes" id="UP001500220">
    <property type="component" value="Unassembled WGS sequence"/>
</dbReference>
<reference evidence="7" key="3">
    <citation type="submission" date="2020-09" db="EMBL/GenBank/DDBJ databases">
        <authorList>
            <person name="Sun Q."/>
            <person name="Zhou Y."/>
        </authorList>
    </citation>
    <scope>NUCLEOTIDE SEQUENCE</scope>
    <source>
        <strain evidence="7">CGMCC 4.7206</strain>
    </source>
</reference>
<dbReference type="NCBIfam" id="TIGR00350">
    <property type="entry name" value="lytR_cpsA_psr"/>
    <property type="match status" value="1"/>
</dbReference>
<feature type="domain" description="LytR/CpsA/Psr regulator C-terminal" evidence="5">
    <location>
        <begin position="367"/>
        <end position="447"/>
    </location>
</feature>
<evidence type="ECO:0000259" key="4">
    <source>
        <dbReference type="Pfam" id="PF03816"/>
    </source>
</evidence>
<evidence type="ECO:0000313" key="9">
    <source>
        <dbReference type="Proteomes" id="UP001500220"/>
    </source>
</evidence>
<dbReference type="AlphaFoldDB" id="A0A917NBL0"/>
<keyword evidence="3" id="KW-1133">Transmembrane helix</keyword>
<dbReference type="Proteomes" id="UP000597989">
    <property type="component" value="Unassembled WGS sequence"/>
</dbReference>
<evidence type="ECO:0000313" key="8">
    <source>
        <dbReference type="Proteomes" id="UP000597989"/>
    </source>
</evidence>
<proteinExistence type="inferred from homology"/>
<dbReference type="InterPro" id="IPR004474">
    <property type="entry name" value="LytR_CpsA_psr"/>
</dbReference>
<sequence>MRPQHDTGAAGRRPAPPRRPVRRHRPAGTGARVAVTLLSAFVLFVTGYAWSNYRHLLSGLATSDVTDGAAADGATDILLVGMDSRTDAHGNPLPAHVLRDLHAGANDAALTDTIILLHIPNDGTSAVGFSFPRDTYVHIPGHGQHKINSAYGRGKDAAIASQQRRGPADPAELQRLGADAGRKLLVRTVEGLTGVSVDHYAEVNLLGFARITEAVGGVPVCLTAPARDSYSGANFPAGRQTISGADALAFVRQRHGLPRGDLDRVVRQQAFLAGLAQTVLSSDVLANPARLRALITSVQESVVLDRDWDVHAFAERLRDLAGGAVRFTTIPVEDPAYETPDGLAVRVDPRKVRAAIEVAPAADAVTDVLNATRTSGLAQRVHTELARHGVRVGEVGNTTARGTSVVRHAPDSADAAARVAELLGGLPTERDATLPGGRVQVLIGSDYRGPAAPRFAPPRGVVFDGFRSGQAPGAGADAITTAAIPCVS</sequence>
<keyword evidence="3" id="KW-0472">Membrane</keyword>
<feature type="domain" description="Cell envelope-related transcriptional attenuator" evidence="4">
    <location>
        <begin position="111"/>
        <end position="279"/>
    </location>
</feature>
<dbReference type="Pfam" id="PF13399">
    <property type="entry name" value="LytR_C"/>
    <property type="match status" value="1"/>
</dbReference>
<keyword evidence="3" id="KW-0812">Transmembrane</keyword>
<reference evidence="6 9" key="2">
    <citation type="journal article" date="2019" name="Int. J. Syst. Evol. Microbiol.">
        <title>The Global Catalogue of Microorganisms (GCM) 10K type strain sequencing project: providing services to taxonomists for standard genome sequencing and annotation.</title>
        <authorList>
            <consortium name="The Broad Institute Genomics Platform"/>
            <consortium name="The Broad Institute Genome Sequencing Center for Infectious Disease"/>
            <person name="Wu L."/>
            <person name="Ma J."/>
        </authorList>
    </citation>
    <scope>NUCLEOTIDE SEQUENCE [LARGE SCALE GENOMIC DNA]</scope>
    <source>
        <strain evidence="6 9">JCM 10664</strain>
    </source>
</reference>
<dbReference type="InterPro" id="IPR027381">
    <property type="entry name" value="LytR/CpsA/Psr_C"/>
</dbReference>
<evidence type="ECO:0000313" key="7">
    <source>
        <dbReference type="EMBL" id="GGI86518.1"/>
    </source>
</evidence>
<feature type="compositionally biased region" description="Basic residues" evidence="2">
    <location>
        <begin position="15"/>
        <end position="26"/>
    </location>
</feature>
<name>A0A917NBL0_9PSEU</name>
<evidence type="ECO:0000256" key="1">
    <source>
        <dbReference type="ARBA" id="ARBA00006068"/>
    </source>
</evidence>
<dbReference type="EMBL" id="BAAAHC010000019">
    <property type="protein sequence ID" value="GAA0535894.1"/>
    <property type="molecule type" value="Genomic_DNA"/>
</dbReference>
<dbReference type="Gene3D" id="3.30.70.2390">
    <property type="match status" value="1"/>
</dbReference>
<gene>
    <name evidence="6" type="ORF">GCM10009545_43180</name>
    <name evidence="7" type="ORF">GCM10011581_24550</name>
</gene>
<dbReference type="RefSeq" id="WP_229680066.1">
    <property type="nucleotide sequence ID" value="NZ_BAAAHC010000019.1"/>
</dbReference>
<comment type="caution">
    <text evidence="7">The sequence shown here is derived from an EMBL/GenBank/DDBJ whole genome shotgun (WGS) entry which is preliminary data.</text>
</comment>
<reference evidence="6" key="4">
    <citation type="submission" date="2023-12" db="EMBL/GenBank/DDBJ databases">
        <authorList>
            <person name="Sun Q."/>
            <person name="Inoue M."/>
        </authorList>
    </citation>
    <scope>NUCLEOTIDE SEQUENCE</scope>
    <source>
        <strain evidence="6">JCM 10664</strain>
    </source>
</reference>
<evidence type="ECO:0000313" key="6">
    <source>
        <dbReference type="EMBL" id="GAA0535894.1"/>
    </source>
</evidence>
<feature type="transmembrane region" description="Helical" evidence="3">
    <location>
        <begin position="29"/>
        <end position="50"/>
    </location>
</feature>
<dbReference type="InterPro" id="IPR050922">
    <property type="entry name" value="LytR/CpsA/Psr_CW_biosynth"/>
</dbReference>
<dbReference type="Pfam" id="PF03816">
    <property type="entry name" value="LytR_cpsA_psr"/>
    <property type="match status" value="1"/>
</dbReference>
<dbReference type="PANTHER" id="PTHR33392">
    <property type="entry name" value="POLYISOPRENYL-TEICHOIC ACID--PEPTIDOGLYCAN TEICHOIC ACID TRANSFERASE TAGU"/>
    <property type="match status" value="1"/>
</dbReference>
<dbReference type="EMBL" id="BMMT01000007">
    <property type="protein sequence ID" value="GGI86518.1"/>
    <property type="molecule type" value="Genomic_DNA"/>
</dbReference>
<comment type="similarity">
    <text evidence="1">Belongs to the LytR/CpsA/Psr (LCP) family.</text>
</comment>
<feature type="region of interest" description="Disordered" evidence="2">
    <location>
        <begin position="1"/>
        <end position="27"/>
    </location>
</feature>
<keyword evidence="9" id="KW-1185">Reference proteome</keyword>
<dbReference type="PANTHER" id="PTHR33392:SF6">
    <property type="entry name" value="POLYISOPRENYL-TEICHOIC ACID--PEPTIDOGLYCAN TEICHOIC ACID TRANSFERASE TAGU"/>
    <property type="match status" value="1"/>
</dbReference>
<evidence type="ECO:0000259" key="5">
    <source>
        <dbReference type="Pfam" id="PF13399"/>
    </source>
</evidence>